<keyword evidence="11" id="KW-1185">Reference proteome</keyword>
<reference evidence="10 11" key="1">
    <citation type="journal article" date="2017" name="Curr. Biol.">
        <title>Genome architecture and evolution of a unichromosomal asexual nematode.</title>
        <authorList>
            <person name="Fradin H."/>
            <person name="Zegar C."/>
            <person name="Gutwein M."/>
            <person name="Lucas J."/>
            <person name="Kovtun M."/>
            <person name="Corcoran D."/>
            <person name="Baugh L.R."/>
            <person name="Kiontke K."/>
            <person name="Gunsalus K."/>
            <person name="Fitch D.H."/>
            <person name="Piano F."/>
        </authorList>
    </citation>
    <scope>NUCLEOTIDE SEQUENCE [LARGE SCALE GENOMIC DNA]</scope>
    <source>
        <strain evidence="10">PF1309</strain>
    </source>
</reference>
<dbReference type="Pfam" id="PF07738">
    <property type="entry name" value="Sad1_UNC"/>
    <property type="match status" value="1"/>
</dbReference>
<keyword evidence="2 7" id="KW-0812">Transmembrane</keyword>
<dbReference type="GO" id="GO:0006508">
    <property type="term" value="P:proteolysis"/>
    <property type="evidence" value="ECO:0007669"/>
    <property type="project" value="InterPro"/>
</dbReference>
<dbReference type="InterPro" id="IPR024079">
    <property type="entry name" value="MetalloPept_cat_dom_sf"/>
</dbReference>
<evidence type="ECO:0000256" key="5">
    <source>
        <dbReference type="PROSITE-ProRule" id="PRU01211"/>
    </source>
</evidence>
<feature type="transmembrane region" description="Helical" evidence="7">
    <location>
        <begin position="656"/>
        <end position="674"/>
    </location>
</feature>
<dbReference type="PANTHER" id="PTHR12911:SF8">
    <property type="entry name" value="KLAROID PROTEIN-RELATED"/>
    <property type="match status" value="1"/>
</dbReference>
<feature type="compositionally biased region" description="Acidic residues" evidence="6">
    <location>
        <begin position="295"/>
        <end position="304"/>
    </location>
</feature>
<dbReference type="InterPro" id="IPR045119">
    <property type="entry name" value="SUN1-5"/>
</dbReference>
<gene>
    <name evidence="10" type="ORF">WR25_16068</name>
</gene>
<evidence type="ECO:0008006" key="12">
    <source>
        <dbReference type="Google" id="ProtNLM"/>
    </source>
</evidence>
<feature type="compositionally biased region" description="Basic and acidic residues" evidence="6">
    <location>
        <begin position="321"/>
        <end position="332"/>
    </location>
</feature>
<keyword evidence="4 7" id="KW-0472">Membrane</keyword>
<dbReference type="GO" id="GO:0034993">
    <property type="term" value="C:meiotic nuclear membrane microtubule tethering complex"/>
    <property type="evidence" value="ECO:0007669"/>
    <property type="project" value="TreeGrafter"/>
</dbReference>
<dbReference type="Pfam" id="PF01400">
    <property type="entry name" value="Astacin"/>
    <property type="match status" value="1"/>
</dbReference>
<evidence type="ECO:0000256" key="7">
    <source>
        <dbReference type="SAM" id="Phobius"/>
    </source>
</evidence>
<feature type="transmembrane region" description="Helical" evidence="7">
    <location>
        <begin position="624"/>
        <end position="644"/>
    </location>
</feature>
<evidence type="ECO:0000259" key="9">
    <source>
        <dbReference type="PROSITE" id="PS51864"/>
    </source>
</evidence>
<dbReference type="InterPro" id="IPR012919">
    <property type="entry name" value="SUN_dom"/>
</dbReference>
<dbReference type="STRING" id="2018661.A0A2A2KIR5"/>
<dbReference type="Gene3D" id="2.60.120.260">
    <property type="entry name" value="Galactose-binding domain-like"/>
    <property type="match status" value="1"/>
</dbReference>
<dbReference type="SUPFAM" id="SSF55486">
    <property type="entry name" value="Metalloproteases ('zincins'), catalytic domain"/>
    <property type="match status" value="1"/>
</dbReference>
<sequence length="1706" mass="195234">MSRERSETPTPTIEHWPSRRPSFSRPPIRSPESPRLTEEEADELTSPYLPYETVYTYAYSRAYNKSLPDHWEVPNMVPRSESPYMHISNSAPSLLRQSWYYIQDFFVQLWNYLYWIVKTTTLDGPVSILNYLYDFLLYILVSVKDGAIYLKDSVNYYTTKMFIGRRHRIGKDSYSTKIKNAFYQGSNMIWTILSFIGSTLLLPVNFLVYSVTNSKDWIENGVARPAANLGKSAYNGISTVLTTILNVVLWPFDFVGRLVLDKWSQLTRKHVRINERSRRVRRFSMNDSPSVVRDSEDDDDDPEILEMHTSTQRSGSRKTPGRREKELYDLRTRLVMGDTTDEDADSPNPTRPAPSFFKSATAVKETPVRRIVHQNLQRASATTPRRGRPAKNVYVDTDDDDNGVYEEVTYEPSRFSPGTILNTLWNSILVLPYLVKDLVMIPAPIIHGALSKVADFGRYLYNTTSSWINNTDDEPIALRVREPRTRRVVAAAAPLTSTGRRTSKRIQNYQNYNENDEDVVAHYYEHPSASSDRPFLSRLISGTASRIFDFGSTVMRKGYNILYFIALALLSCIFAVVDLAKWIKNGIVSGSSIAYSSIFGTTSGRKKPIRLEVANDFVDSSKDALVNSLGMIWKSIIFVPMAIVGRDTDGNKRERSWWWLLIPLLLLLFLFLVARHDPKEELKKKDPNVLDLASKQAYNVWGYMDQDRKYARSLNGYYKSYVVPYTPAWKTWQLSDTPVYKIGHTTYNLGVATGKLAFAPLYYMYDKSMDALAYSGVRKIRWPSYEDLPEMPKMTAITEPLAQKMQLLPTWTSIRGRTRYAYNVTTSTTSELLTSLFNYLFYFTKNILDALTGAMTSILYMLRDMLYTVLATIRNILFAIVDFFKELANRPAPVYIEEPNVLRKTDELNTRTVYVPQQIDEEKIIAEVTRRVLAELKSHPLPREKLDDAKIVQEISTKVLAAIKPPSVDESKLIKEITAKVLIGMDTKANHGSGFDEERLVDLVSEKVLVALQPQLDSHKPIDRNSMSQEIVNLVLTSLPKQTPPPSIDEKKLTANIMAQIQSSLPKSKDIDEAQLAKSVAATVMASLKLPKEVDEKKLAEKVAAQVLGSIKQPATIDQAKLVQDVTQKVIASLDSKFTSYEEEFKRSLEERIQKTVTTNVNVDMSDSKLETLIKALIAQALDIYDADKTGLFDYALESAGASVISTRCSENYNSYSRLEKFWNIPLYYSTYGPRVVIQRGSQTLNPGECWCFKHGKGYLTIDLSHPINISHISYEHIRKEMSPEGYLNSAPKTFKLWAYKQENDLETRFLLGEFEYSLDGRPLQFFYITKQPPYPIKIIEMEVISNYGADFTCLYRLRVHGKNPSLKKPPIIEQKPLMPVVFAQPTFQRPVKFETSSQGTIEFNQQPLPNPHAYLTPEEVIRLNQATLVPTINGPSPNPHAYLTPEEVMRLNQATESSDFGQNSDQNDQSYKTPEEVMREHAYRVLPDEPTLSQPQTFGMEYCRTNDCTKQKEESRICKSTLMNSLNNYMTRVQGKDATKHIQKQFDTVFEYKKALCKKAGLSDRIVPADNGVVDGDIILTLEQAIFFLDEIKSQMKNATDKYTRKKRCPEQWLMRYGVPYDYESIMHYKGSFSPRSMAKSTMIPLKDPLKNKYKMGQRKKLSDADIEILNKMYCKKTCKDRKVFCGIWALNGLCKTRTHRKYMV</sequence>
<feature type="region of interest" description="Disordered" evidence="6">
    <location>
        <begin position="286"/>
        <end position="356"/>
    </location>
</feature>
<evidence type="ECO:0000256" key="3">
    <source>
        <dbReference type="ARBA" id="ARBA00022989"/>
    </source>
</evidence>
<feature type="region of interest" description="Disordered" evidence="6">
    <location>
        <begin position="376"/>
        <end position="399"/>
    </location>
</feature>
<dbReference type="PANTHER" id="PTHR12911">
    <property type="entry name" value="SAD1/UNC-84-LIKE PROTEIN-RELATED"/>
    <property type="match status" value="1"/>
</dbReference>
<dbReference type="FunFam" id="2.60.120.260:FF:000199">
    <property type="entry name" value="CRE-UNC-84 protein"/>
    <property type="match status" value="1"/>
</dbReference>
<evidence type="ECO:0000313" key="11">
    <source>
        <dbReference type="Proteomes" id="UP000218231"/>
    </source>
</evidence>
<feature type="domain" description="Peptidase M12A" evidence="9">
    <location>
        <begin position="1617"/>
        <end position="1677"/>
    </location>
</feature>
<dbReference type="PROSITE" id="PS51864">
    <property type="entry name" value="ASTACIN"/>
    <property type="match status" value="1"/>
</dbReference>
<feature type="region of interest" description="Disordered" evidence="6">
    <location>
        <begin position="1"/>
        <end position="43"/>
    </location>
</feature>
<dbReference type="Proteomes" id="UP000218231">
    <property type="component" value="Unassembled WGS sequence"/>
</dbReference>
<name>A0A2A2KIR5_9BILA</name>
<dbReference type="EMBL" id="LIAE01008458">
    <property type="protein sequence ID" value="PAV73884.1"/>
    <property type="molecule type" value="Genomic_DNA"/>
</dbReference>
<comment type="caution">
    <text evidence="5">Lacks conserved residue(s) required for the propagation of feature annotation.</text>
</comment>
<feature type="transmembrane region" description="Helical" evidence="7">
    <location>
        <begin position="561"/>
        <end position="580"/>
    </location>
</feature>
<feature type="transmembrane region" description="Helical" evidence="7">
    <location>
        <begin position="232"/>
        <end position="252"/>
    </location>
</feature>
<proteinExistence type="predicted"/>
<feature type="transmembrane region" description="Helical" evidence="7">
    <location>
        <begin position="189"/>
        <end position="212"/>
    </location>
</feature>
<evidence type="ECO:0000256" key="2">
    <source>
        <dbReference type="ARBA" id="ARBA00022692"/>
    </source>
</evidence>
<comment type="subcellular location">
    <subcellularLocation>
        <location evidence="1">Membrane</location>
    </subcellularLocation>
</comment>
<feature type="compositionally biased region" description="Low complexity" evidence="6">
    <location>
        <begin position="19"/>
        <end position="34"/>
    </location>
</feature>
<protein>
    <recommendedName>
        <fullName evidence="12">SUN domain-containing protein</fullName>
    </recommendedName>
</protein>
<feature type="domain" description="SUN" evidence="8">
    <location>
        <begin position="1201"/>
        <end position="1365"/>
    </location>
</feature>
<dbReference type="PROSITE" id="PS51469">
    <property type="entry name" value="SUN"/>
    <property type="match status" value="1"/>
</dbReference>
<dbReference type="GO" id="GO:0043495">
    <property type="term" value="F:protein-membrane adaptor activity"/>
    <property type="evidence" value="ECO:0007669"/>
    <property type="project" value="TreeGrafter"/>
</dbReference>
<dbReference type="Gene3D" id="3.40.390.10">
    <property type="entry name" value="Collagenase (Catalytic Domain)"/>
    <property type="match status" value="1"/>
</dbReference>
<evidence type="ECO:0000256" key="1">
    <source>
        <dbReference type="ARBA" id="ARBA00004370"/>
    </source>
</evidence>
<dbReference type="OrthoDB" id="342281at2759"/>
<keyword evidence="3 7" id="KW-1133">Transmembrane helix</keyword>
<evidence type="ECO:0000256" key="4">
    <source>
        <dbReference type="ARBA" id="ARBA00023136"/>
    </source>
</evidence>
<dbReference type="InterPro" id="IPR001506">
    <property type="entry name" value="Peptidase_M12A"/>
</dbReference>
<organism evidence="10 11">
    <name type="scientific">Diploscapter pachys</name>
    <dbReference type="NCBI Taxonomy" id="2018661"/>
    <lineage>
        <taxon>Eukaryota</taxon>
        <taxon>Metazoa</taxon>
        <taxon>Ecdysozoa</taxon>
        <taxon>Nematoda</taxon>
        <taxon>Chromadorea</taxon>
        <taxon>Rhabditida</taxon>
        <taxon>Rhabditina</taxon>
        <taxon>Rhabditomorpha</taxon>
        <taxon>Rhabditoidea</taxon>
        <taxon>Rhabditidae</taxon>
        <taxon>Diploscapter</taxon>
    </lineage>
</organism>
<dbReference type="GO" id="GO:0004222">
    <property type="term" value="F:metalloendopeptidase activity"/>
    <property type="evidence" value="ECO:0007669"/>
    <property type="project" value="InterPro"/>
</dbReference>
<accession>A0A2A2KIR5</accession>
<evidence type="ECO:0000259" key="8">
    <source>
        <dbReference type="PROSITE" id="PS51469"/>
    </source>
</evidence>
<evidence type="ECO:0000256" key="6">
    <source>
        <dbReference type="SAM" id="MobiDB-lite"/>
    </source>
</evidence>
<evidence type="ECO:0000313" key="10">
    <source>
        <dbReference type="EMBL" id="PAV73884.1"/>
    </source>
</evidence>
<comment type="caution">
    <text evidence="10">The sequence shown here is derived from an EMBL/GenBank/DDBJ whole genome shotgun (WGS) entry which is preliminary data.</text>
</comment>